<evidence type="ECO:0000256" key="1">
    <source>
        <dbReference type="SAM" id="MobiDB-lite"/>
    </source>
</evidence>
<dbReference type="Proteomes" id="UP001433268">
    <property type="component" value="Unassembled WGS sequence"/>
</dbReference>
<evidence type="ECO:0000313" key="2">
    <source>
        <dbReference type="EMBL" id="KAK8091841.1"/>
    </source>
</evidence>
<sequence>MGNGNCNKTCSQLSSNTVASSINVTFSWDVGSHERERGLPPVGALKKFAHKARLPLLLVSLQQCLAKKSQSPLGKTPNKVQKKLKEAVERRRGKRGEEAPLTTLAMAAPHDDFFMVQKPSKGDFLQRRRPTIGFVPRVIAKTL</sequence>
<feature type="region of interest" description="Disordered" evidence="1">
    <location>
        <begin position="70"/>
        <end position="100"/>
    </location>
</feature>
<reference evidence="2 3" key="1">
    <citation type="submission" date="2023-01" db="EMBL/GenBank/DDBJ databases">
        <title>Analysis of 21 Apiospora genomes using comparative genomics revels a genus with tremendous synthesis potential of carbohydrate active enzymes and secondary metabolites.</title>
        <authorList>
            <person name="Sorensen T."/>
        </authorList>
    </citation>
    <scope>NUCLEOTIDE SEQUENCE [LARGE SCALE GENOMIC DNA]</scope>
    <source>
        <strain evidence="2 3">CBS 114990</strain>
    </source>
</reference>
<evidence type="ECO:0000313" key="3">
    <source>
        <dbReference type="Proteomes" id="UP001433268"/>
    </source>
</evidence>
<keyword evidence="3" id="KW-1185">Reference proteome</keyword>
<dbReference type="EMBL" id="JAQQWN010000003">
    <property type="protein sequence ID" value="KAK8091841.1"/>
    <property type="molecule type" value="Genomic_DNA"/>
</dbReference>
<dbReference type="GeneID" id="92039577"/>
<name>A0ABR1X8P7_9PEZI</name>
<organism evidence="2 3">
    <name type="scientific">Apiospora hydei</name>
    <dbReference type="NCBI Taxonomy" id="1337664"/>
    <lineage>
        <taxon>Eukaryota</taxon>
        <taxon>Fungi</taxon>
        <taxon>Dikarya</taxon>
        <taxon>Ascomycota</taxon>
        <taxon>Pezizomycotina</taxon>
        <taxon>Sordariomycetes</taxon>
        <taxon>Xylariomycetidae</taxon>
        <taxon>Amphisphaeriales</taxon>
        <taxon>Apiosporaceae</taxon>
        <taxon>Apiospora</taxon>
    </lineage>
</organism>
<comment type="caution">
    <text evidence="2">The sequence shown here is derived from an EMBL/GenBank/DDBJ whole genome shotgun (WGS) entry which is preliminary data.</text>
</comment>
<feature type="compositionally biased region" description="Basic and acidic residues" evidence="1">
    <location>
        <begin position="83"/>
        <end position="98"/>
    </location>
</feature>
<protein>
    <submittedName>
        <fullName evidence="2">Uncharacterized protein</fullName>
    </submittedName>
</protein>
<gene>
    <name evidence="2" type="ORF">PG997_002202</name>
</gene>
<accession>A0ABR1X8P7</accession>
<dbReference type="RefSeq" id="XP_066673813.1">
    <property type="nucleotide sequence ID" value="XM_066806517.1"/>
</dbReference>
<proteinExistence type="predicted"/>